<evidence type="ECO:0000256" key="10">
    <source>
        <dbReference type="ARBA" id="ARBA00023170"/>
    </source>
</evidence>
<feature type="domain" description="TonB-dependent receptor-like beta-barrel" evidence="17">
    <location>
        <begin position="236"/>
        <end position="657"/>
    </location>
</feature>
<dbReference type="Pfam" id="PF07715">
    <property type="entry name" value="Plug"/>
    <property type="match status" value="1"/>
</dbReference>
<evidence type="ECO:0000256" key="2">
    <source>
        <dbReference type="ARBA" id="ARBA00009810"/>
    </source>
</evidence>
<protein>
    <submittedName>
        <fullName evidence="19">Colicin I receptor</fullName>
    </submittedName>
</protein>
<dbReference type="Pfam" id="PF00593">
    <property type="entry name" value="TonB_dep_Rec_b-barrel"/>
    <property type="match status" value="1"/>
</dbReference>
<accession>A0A6S7A2Z4</accession>
<evidence type="ECO:0000256" key="6">
    <source>
        <dbReference type="ARBA" id="ARBA00022729"/>
    </source>
</evidence>
<dbReference type="CDD" id="cd01347">
    <property type="entry name" value="ligand_gated_channel"/>
    <property type="match status" value="1"/>
</dbReference>
<feature type="short sequence motif" description="TonB C-terminal box" evidence="13">
    <location>
        <begin position="667"/>
        <end position="684"/>
    </location>
</feature>
<evidence type="ECO:0000313" key="19">
    <source>
        <dbReference type="EMBL" id="CAB3708041.1"/>
    </source>
</evidence>
<evidence type="ECO:0000313" key="20">
    <source>
        <dbReference type="Proteomes" id="UP000494111"/>
    </source>
</evidence>
<dbReference type="PANTHER" id="PTHR30069">
    <property type="entry name" value="TONB-DEPENDENT OUTER MEMBRANE RECEPTOR"/>
    <property type="match status" value="1"/>
</dbReference>
<evidence type="ECO:0000256" key="11">
    <source>
        <dbReference type="ARBA" id="ARBA00023237"/>
    </source>
</evidence>
<dbReference type="InterPro" id="IPR010917">
    <property type="entry name" value="TonB_rcpt_CS"/>
</dbReference>
<dbReference type="GO" id="GO:0015344">
    <property type="term" value="F:siderophore uptake transmembrane transporter activity"/>
    <property type="evidence" value="ECO:0007669"/>
    <property type="project" value="TreeGrafter"/>
</dbReference>
<evidence type="ECO:0000256" key="9">
    <source>
        <dbReference type="ARBA" id="ARBA00023136"/>
    </source>
</evidence>
<name>A0A6S7A2Z4_9BURK</name>
<organism evidence="19 20">
    <name type="scientific">Achromobacter deleyi</name>
    <dbReference type="NCBI Taxonomy" id="1353891"/>
    <lineage>
        <taxon>Bacteria</taxon>
        <taxon>Pseudomonadati</taxon>
        <taxon>Pseudomonadota</taxon>
        <taxon>Betaproteobacteria</taxon>
        <taxon>Burkholderiales</taxon>
        <taxon>Alcaligenaceae</taxon>
        <taxon>Achromobacter</taxon>
    </lineage>
</organism>
<evidence type="ECO:0000259" key="17">
    <source>
        <dbReference type="Pfam" id="PF00593"/>
    </source>
</evidence>
<evidence type="ECO:0000256" key="4">
    <source>
        <dbReference type="ARBA" id="ARBA00022452"/>
    </source>
</evidence>
<feature type="chain" id="PRO_5028797155" evidence="16">
    <location>
        <begin position="23"/>
        <end position="684"/>
    </location>
</feature>
<evidence type="ECO:0000256" key="3">
    <source>
        <dbReference type="ARBA" id="ARBA00022448"/>
    </source>
</evidence>
<dbReference type="PANTHER" id="PTHR30069:SF53">
    <property type="entry name" value="COLICIN I RECEPTOR-RELATED"/>
    <property type="match status" value="1"/>
</dbReference>
<dbReference type="InterPro" id="IPR037066">
    <property type="entry name" value="Plug_dom_sf"/>
</dbReference>
<feature type="signal peptide" evidence="16">
    <location>
        <begin position="1"/>
        <end position="22"/>
    </location>
</feature>
<dbReference type="RefSeq" id="WP_175192933.1">
    <property type="nucleotide sequence ID" value="NZ_CADIJO010000009.1"/>
</dbReference>
<evidence type="ECO:0000256" key="13">
    <source>
        <dbReference type="PROSITE-ProRule" id="PRU10144"/>
    </source>
</evidence>
<evidence type="ECO:0000259" key="18">
    <source>
        <dbReference type="Pfam" id="PF07715"/>
    </source>
</evidence>
<dbReference type="InterPro" id="IPR012910">
    <property type="entry name" value="Plug_dom"/>
</dbReference>
<dbReference type="GO" id="GO:0044718">
    <property type="term" value="P:siderophore transmembrane transport"/>
    <property type="evidence" value="ECO:0007669"/>
    <property type="project" value="TreeGrafter"/>
</dbReference>
<dbReference type="AlphaFoldDB" id="A0A6S7A2Z4"/>
<feature type="domain" description="TonB-dependent receptor plug" evidence="18">
    <location>
        <begin position="48"/>
        <end position="157"/>
    </location>
</feature>
<proteinExistence type="inferred from homology"/>
<gene>
    <name evidence="19" type="primary">cirA_2</name>
    <name evidence="19" type="ORF">LMG3458_03047</name>
</gene>
<dbReference type="SUPFAM" id="SSF56935">
    <property type="entry name" value="Porins"/>
    <property type="match status" value="1"/>
</dbReference>
<keyword evidence="7" id="KW-0406">Ion transport</keyword>
<evidence type="ECO:0000256" key="14">
    <source>
        <dbReference type="RuleBase" id="RU003357"/>
    </source>
</evidence>
<dbReference type="PROSITE" id="PS01156">
    <property type="entry name" value="TONB_DEPENDENT_REC_2"/>
    <property type="match status" value="1"/>
</dbReference>
<evidence type="ECO:0000256" key="16">
    <source>
        <dbReference type="SAM" id="SignalP"/>
    </source>
</evidence>
<evidence type="ECO:0000256" key="1">
    <source>
        <dbReference type="ARBA" id="ARBA00004571"/>
    </source>
</evidence>
<keyword evidence="11 12" id="KW-0998">Cell outer membrane</keyword>
<keyword evidence="9 12" id="KW-0472">Membrane</keyword>
<comment type="subcellular location">
    <subcellularLocation>
        <location evidence="1 12">Cell outer membrane</location>
        <topology evidence="1 12">Multi-pass membrane protein</topology>
    </subcellularLocation>
</comment>
<feature type="region of interest" description="Disordered" evidence="15">
    <location>
        <begin position="257"/>
        <end position="276"/>
    </location>
</feature>
<dbReference type="Proteomes" id="UP000494111">
    <property type="component" value="Unassembled WGS sequence"/>
</dbReference>
<dbReference type="InterPro" id="IPR036942">
    <property type="entry name" value="Beta-barrel_TonB_sf"/>
</dbReference>
<sequence>MAFRQVSTQFLAMLVCATPALAGQAQASDTPAVLWPVVVTASGIEQDIADAPASISVVTREELEKRAFRDLTDALGSIEGVVVTGISNEKDIYIRGMPGAYTLLLVDGKRQSTRDARVNGNSGFEQGFIPPLEAIERIEVVRGPMSSLYGSDAMGGVINIITRRVPSSRWLGSIGVDYTAQQHGDSGNSHQEQFYLAGPIKSDLLGLQIWGRLYDRDEDRILNGFSSARDRDVTARLTLTPNAFNDILLEAGTTKLRRKSTPGDTLGPKSTAAYNDNSRDHASVSYTGRWGWGTSELSLARESARQTKYGQNGATGDWERNPRAPKIDNTVLDAKLNLPLGNHQLVAGGQWNQSELTDRNPGLRDNVDHRFRISQKGVFVEDEWRLTNAWALTGGLRLDDHEIYGNHWSPRLYSVWHAAEQWTIKGGVSRGFRAPDIRTIAPGYAYTTGGPSCTYGPNGTCGVKIGDPGLRPETSTSYEFAALWDNDQDLSASATFFYTQFNDKISDALVLDADGKPARWAQDRNYRLFYSYNIDNATIRGIELATRWKPSQTLSLKAGYTYTDSRQKGGDYDGYALSRTPKNMFNMRADWDATPALTLWSAYVYHGSEIDAGLRVGTNGAKVADGVRKYGGYGTVDLGASYVLNKHTTFNLALYNVGDRRLDSLDYNTVGDGRRLWAGVNLSF</sequence>
<evidence type="ECO:0000256" key="5">
    <source>
        <dbReference type="ARBA" id="ARBA00022692"/>
    </source>
</evidence>
<evidence type="ECO:0000256" key="7">
    <source>
        <dbReference type="ARBA" id="ARBA00023065"/>
    </source>
</evidence>
<dbReference type="PROSITE" id="PS52016">
    <property type="entry name" value="TONB_DEPENDENT_REC_3"/>
    <property type="match status" value="1"/>
</dbReference>
<keyword evidence="4 12" id="KW-1134">Transmembrane beta strand</keyword>
<reference evidence="19 20" key="1">
    <citation type="submission" date="2020-04" db="EMBL/GenBank/DDBJ databases">
        <authorList>
            <person name="De Canck E."/>
        </authorList>
    </citation>
    <scope>NUCLEOTIDE SEQUENCE [LARGE SCALE GENOMIC DNA]</scope>
    <source>
        <strain evidence="19 20">LMG 3458</strain>
    </source>
</reference>
<evidence type="ECO:0000256" key="12">
    <source>
        <dbReference type="PROSITE-ProRule" id="PRU01360"/>
    </source>
</evidence>
<dbReference type="GO" id="GO:0009279">
    <property type="term" value="C:cell outer membrane"/>
    <property type="evidence" value="ECO:0007669"/>
    <property type="project" value="UniProtKB-SubCell"/>
</dbReference>
<dbReference type="InterPro" id="IPR000531">
    <property type="entry name" value="Beta-barrel_TonB"/>
</dbReference>
<keyword evidence="3 12" id="KW-0813">Transport</keyword>
<dbReference type="EMBL" id="CADIJO010000009">
    <property type="protein sequence ID" value="CAB3708041.1"/>
    <property type="molecule type" value="Genomic_DNA"/>
</dbReference>
<evidence type="ECO:0000256" key="8">
    <source>
        <dbReference type="ARBA" id="ARBA00023077"/>
    </source>
</evidence>
<comment type="similarity">
    <text evidence="2 12 14">Belongs to the TonB-dependent receptor family.</text>
</comment>
<keyword evidence="5 12" id="KW-0812">Transmembrane</keyword>
<keyword evidence="10 19" id="KW-0675">Receptor</keyword>
<keyword evidence="6 16" id="KW-0732">Signal</keyword>
<dbReference type="Gene3D" id="2.170.130.10">
    <property type="entry name" value="TonB-dependent receptor, plug domain"/>
    <property type="match status" value="1"/>
</dbReference>
<dbReference type="InterPro" id="IPR039426">
    <property type="entry name" value="TonB-dep_rcpt-like"/>
</dbReference>
<keyword evidence="8 14" id="KW-0798">TonB box</keyword>
<dbReference type="Gene3D" id="2.40.170.20">
    <property type="entry name" value="TonB-dependent receptor, beta-barrel domain"/>
    <property type="match status" value="1"/>
</dbReference>
<evidence type="ECO:0000256" key="15">
    <source>
        <dbReference type="SAM" id="MobiDB-lite"/>
    </source>
</evidence>